<keyword evidence="3" id="KW-1185">Reference proteome</keyword>
<feature type="region of interest" description="Disordered" evidence="1">
    <location>
        <begin position="1"/>
        <end position="27"/>
    </location>
</feature>
<dbReference type="AlphaFoldDB" id="A0AAV7UTT9"/>
<reference evidence="2" key="1">
    <citation type="journal article" date="2022" name="bioRxiv">
        <title>Sequencing and chromosome-scale assembly of the giantPleurodeles waltlgenome.</title>
        <authorList>
            <person name="Brown T."/>
            <person name="Elewa A."/>
            <person name="Iarovenko S."/>
            <person name="Subramanian E."/>
            <person name="Araus A.J."/>
            <person name="Petzold A."/>
            <person name="Susuki M."/>
            <person name="Suzuki K.-i.T."/>
            <person name="Hayashi T."/>
            <person name="Toyoda A."/>
            <person name="Oliveira C."/>
            <person name="Osipova E."/>
            <person name="Leigh N.D."/>
            <person name="Simon A."/>
            <person name="Yun M.H."/>
        </authorList>
    </citation>
    <scope>NUCLEOTIDE SEQUENCE</scope>
    <source>
        <strain evidence="2">20211129_DDA</strain>
        <tissue evidence="2">Liver</tissue>
    </source>
</reference>
<sequence>MTEAMSKLQSWAKPLALAESREQQRKVGPLRMAHRCNRKNLTKQLWLMESRECPRKAGLFQVVHRCKRQSLAKPLGLTENTKGRQGHSGRFTDASGKVWQSPSGSD</sequence>
<comment type="caution">
    <text evidence="2">The sequence shown here is derived from an EMBL/GenBank/DDBJ whole genome shotgun (WGS) entry which is preliminary data.</text>
</comment>
<dbReference type="Proteomes" id="UP001066276">
    <property type="component" value="Chromosome 2_2"/>
</dbReference>
<proteinExistence type="predicted"/>
<evidence type="ECO:0000313" key="3">
    <source>
        <dbReference type="Proteomes" id="UP001066276"/>
    </source>
</evidence>
<evidence type="ECO:0000256" key="1">
    <source>
        <dbReference type="SAM" id="MobiDB-lite"/>
    </source>
</evidence>
<name>A0AAV7UTT9_PLEWA</name>
<protein>
    <submittedName>
        <fullName evidence="2">Uncharacterized protein</fullName>
    </submittedName>
</protein>
<accession>A0AAV7UTT9</accession>
<gene>
    <name evidence="2" type="ORF">NDU88_000695</name>
</gene>
<organism evidence="2 3">
    <name type="scientific">Pleurodeles waltl</name>
    <name type="common">Iberian ribbed newt</name>
    <dbReference type="NCBI Taxonomy" id="8319"/>
    <lineage>
        <taxon>Eukaryota</taxon>
        <taxon>Metazoa</taxon>
        <taxon>Chordata</taxon>
        <taxon>Craniata</taxon>
        <taxon>Vertebrata</taxon>
        <taxon>Euteleostomi</taxon>
        <taxon>Amphibia</taxon>
        <taxon>Batrachia</taxon>
        <taxon>Caudata</taxon>
        <taxon>Salamandroidea</taxon>
        <taxon>Salamandridae</taxon>
        <taxon>Pleurodelinae</taxon>
        <taxon>Pleurodeles</taxon>
    </lineage>
</organism>
<dbReference type="EMBL" id="JANPWB010000004">
    <property type="protein sequence ID" value="KAJ1191379.1"/>
    <property type="molecule type" value="Genomic_DNA"/>
</dbReference>
<feature type="region of interest" description="Disordered" evidence="1">
    <location>
        <begin position="74"/>
        <end position="106"/>
    </location>
</feature>
<evidence type="ECO:0000313" key="2">
    <source>
        <dbReference type="EMBL" id="KAJ1191379.1"/>
    </source>
</evidence>